<dbReference type="AlphaFoldDB" id="A0A0U3E2P0"/>
<dbReference type="EMBL" id="CP006867">
    <property type="protein sequence ID" value="ALU12187.1"/>
    <property type="molecule type" value="Genomic_DNA"/>
</dbReference>
<sequence length="184" mass="21112">MNDANVGVEGTELYFPLSVVVHNLDTELKKYRSEMNGIEIKDSKKVLRFSKVFLGALSLLYKKRGDLRVALKETNELLWSSPIEKNVFEPKESEEIVKELNEFFNRNLGIKVRFRKGNSVEIAEEESDVTKLEEALLGLANVIERRINELLEIKGREDALALYSATLGSEEFVTIYEIRRRGTE</sequence>
<evidence type="ECO:0000313" key="2">
    <source>
        <dbReference type="Proteomes" id="UP000060778"/>
    </source>
</evidence>
<dbReference type="GeneID" id="30679654"/>
<dbReference type="RefSeq" id="WP_075049296.1">
    <property type="nucleotide sequence ID" value="NZ_CP006867.1"/>
</dbReference>
<protein>
    <submittedName>
        <fullName evidence="1">Uncharacterized protein</fullName>
    </submittedName>
</protein>
<evidence type="ECO:0000313" key="1">
    <source>
        <dbReference type="EMBL" id="ALU12187.1"/>
    </source>
</evidence>
<keyword evidence="2" id="KW-1185">Reference proteome</keyword>
<reference evidence="1 2" key="1">
    <citation type="submission" date="2013-11" db="EMBL/GenBank/DDBJ databases">
        <title>Comparative genomics of Ignicoccus.</title>
        <authorList>
            <person name="Podar M."/>
        </authorList>
    </citation>
    <scope>NUCLEOTIDE SEQUENCE [LARGE SCALE GENOMIC DNA]</scope>
    <source>
        <strain evidence="1 2">DSM 13165</strain>
    </source>
</reference>
<accession>A0A0U3E2P0</accession>
<organism evidence="1 2">
    <name type="scientific">Ignicoccus islandicus DSM 13165</name>
    <dbReference type="NCBI Taxonomy" id="940295"/>
    <lineage>
        <taxon>Archaea</taxon>
        <taxon>Thermoproteota</taxon>
        <taxon>Thermoprotei</taxon>
        <taxon>Desulfurococcales</taxon>
        <taxon>Desulfurococcaceae</taxon>
        <taxon>Ignicoccus</taxon>
    </lineage>
</organism>
<gene>
    <name evidence="1" type="ORF">EYM_01200</name>
</gene>
<dbReference type="STRING" id="940295.EYM_01200"/>
<dbReference type="KEGG" id="iis:EYM_01200"/>
<dbReference type="Proteomes" id="UP000060778">
    <property type="component" value="Chromosome"/>
</dbReference>
<name>A0A0U3E2P0_9CREN</name>
<proteinExistence type="predicted"/>